<evidence type="ECO:0008006" key="4">
    <source>
        <dbReference type="Google" id="ProtNLM"/>
    </source>
</evidence>
<feature type="transmembrane region" description="Helical" evidence="1">
    <location>
        <begin position="49"/>
        <end position="74"/>
    </location>
</feature>
<organism evidence="2 3">
    <name type="scientific">Granulicella mallensis</name>
    <dbReference type="NCBI Taxonomy" id="940614"/>
    <lineage>
        <taxon>Bacteria</taxon>
        <taxon>Pseudomonadati</taxon>
        <taxon>Acidobacteriota</taxon>
        <taxon>Terriglobia</taxon>
        <taxon>Terriglobales</taxon>
        <taxon>Acidobacteriaceae</taxon>
        <taxon>Granulicella</taxon>
    </lineage>
</organism>
<accession>A0A7W8E8A8</accession>
<feature type="transmembrane region" description="Helical" evidence="1">
    <location>
        <begin position="427"/>
        <end position="449"/>
    </location>
</feature>
<feature type="transmembrane region" description="Helical" evidence="1">
    <location>
        <begin position="86"/>
        <end position="106"/>
    </location>
</feature>
<dbReference type="Proteomes" id="UP000584867">
    <property type="component" value="Unassembled WGS sequence"/>
</dbReference>
<name>A0A7W8E8A8_9BACT</name>
<dbReference type="EMBL" id="JACHIO010000005">
    <property type="protein sequence ID" value="MBB5063168.1"/>
    <property type="molecule type" value="Genomic_DNA"/>
</dbReference>
<feature type="transmembrane region" description="Helical" evidence="1">
    <location>
        <begin position="189"/>
        <end position="209"/>
    </location>
</feature>
<proteinExistence type="predicted"/>
<evidence type="ECO:0000313" key="2">
    <source>
        <dbReference type="EMBL" id="MBB5063168.1"/>
    </source>
</evidence>
<feature type="transmembrane region" description="Helical" evidence="1">
    <location>
        <begin position="373"/>
        <end position="392"/>
    </location>
</feature>
<comment type="caution">
    <text evidence="2">The sequence shown here is derived from an EMBL/GenBank/DDBJ whole genome shotgun (WGS) entry which is preliminary data.</text>
</comment>
<sequence length="578" mass="63424">MTSSRSRRLLGLYALFMLVIAFGYARYDGYLMDGDGTAFLDISQALTDGHAGLAINGYWNPGYPAVLAAVRIAVHPTRWTEMAMARYTNVAIFGLAILACLFFTAGLVRLRAQRGPGEPGAAVPDWALHLLGLALLTMSAGRELPLTAVRSDTLLMVLLLLAMGLGLRLQAGSGFWAWPVLGATLGCAYLVKSFAFLPSLFLLLAVLIFGLTRKGSERTKIVSGAVVTGIVFAAIAGPYVVAISRQLGHLSTGDSARLNYCYFIDQTPRWHEWYLHDLGHAVGTFTHPEAVIAAPPPVFSFAAHPVGTFPLWFDPAYWTVGLTPHFWLKGHVERLIRCTELFVRYLLGRPEAFVLLGVMLAFGAIWPRRRASLVGGPAVVWGLLMLGIYFPIDLQERYLMAPFLLVLLPLFAWLQRREGNEGERVRWIAGALVVSFAGIAAMQAVSYLAECRRLEPSAHRGEAGYNPEMNPMAEALDAMGLKPGDKIACFGDTACYLDHQWARLAGAQILAEVETPNNADPQQVWDSIPDKHSVTEPLQKMGLRFIVTKFANSVRKPEGWVQLGDSDFFAYPLEAASR</sequence>
<gene>
    <name evidence="2" type="ORF">HDF15_001508</name>
</gene>
<protein>
    <recommendedName>
        <fullName evidence="4">Glycosyltransferase RgtA/B/C/D-like domain-containing protein</fullName>
    </recommendedName>
</protein>
<dbReference type="AlphaFoldDB" id="A0A7W8E8A8"/>
<feature type="transmembrane region" description="Helical" evidence="1">
    <location>
        <begin position="154"/>
        <end position="177"/>
    </location>
</feature>
<keyword evidence="1" id="KW-0472">Membrane</keyword>
<keyword evidence="1" id="KW-0812">Transmembrane</keyword>
<evidence type="ECO:0000313" key="3">
    <source>
        <dbReference type="Proteomes" id="UP000584867"/>
    </source>
</evidence>
<reference evidence="2 3" key="1">
    <citation type="submission" date="2020-08" db="EMBL/GenBank/DDBJ databases">
        <title>Genomic Encyclopedia of Type Strains, Phase IV (KMG-V): Genome sequencing to study the core and pangenomes of soil and plant-associated prokaryotes.</title>
        <authorList>
            <person name="Whitman W."/>
        </authorList>
    </citation>
    <scope>NUCLEOTIDE SEQUENCE [LARGE SCALE GENOMIC DNA]</scope>
    <source>
        <strain evidence="2 3">X5P3</strain>
    </source>
</reference>
<feature type="transmembrane region" description="Helical" evidence="1">
    <location>
        <begin position="126"/>
        <end position="142"/>
    </location>
</feature>
<dbReference type="RefSeq" id="WP_184254113.1">
    <property type="nucleotide sequence ID" value="NZ_JACHIO010000005.1"/>
</dbReference>
<evidence type="ECO:0000256" key="1">
    <source>
        <dbReference type="SAM" id="Phobius"/>
    </source>
</evidence>
<feature type="transmembrane region" description="Helical" evidence="1">
    <location>
        <begin position="347"/>
        <end position="366"/>
    </location>
</feature>
<keyword evidence="1" id="KW-1133">Transmembrane helix</keyword>
<feature type="transmembrane region" description="Helical" evidence="1">
    <location>
        <begin position="221"/>
        <end position="241"/>
    </location>
</feature>
<feature type="transmembrane region" description="Helical" evidence="1">
    <location>
        <begin position="398"/>
        <end position="415"/>
    </location>
</feature>